<proteinExistence type="predicted"/>
<name>A0A0V1C7T3_TRIBR</name>
<keyword evidence="2" id="KW-1185">Reference proteome</keyword>
<evidence type="ECO:0000313" key="2">
    <source>
        <dbReference type="Proteomes" id="UP000054653"/>
    </source>
</evidence>
<evidence type="ECO:0008006" key="3">
    <source>
        <dbReference type="Google" id="ProtNLM"/>
    </source>
</evidence>
<reference evidence="1 2" key="1">
    <citation type="submission" date="2015-01" db="EMBL/GenBank/DDBJ databases">
        <title>Evolution of Trichinella species and genotypes.</title>
        <authorList>
            <person name="Korhonen P.K."/>
            <person name="Edoardo P."/>
            <person name="Giuseppe L.R."/>
            <person name="Gasser R.B."/>
        </authorList>
    </citation>
    <scope>NUCLEOTIDE SEQUENCE [LARGE SCALE GENOMIC DNA]</scope>
    <source>
        <strain evidence="1">ISS120</strain>
    </source>
</reference>
<gene>
    <name evidence="1" type="ORF">T03_10756</name>
</gene>
<protein>
    <recommendedName>
        <fullName evidence="3">DDE-1 domain-containing protein</fullName>
    </recommendedName>
</protein>
<organism evidence="1 2">
    <name type="scientific">Trichinella britovi</name>
    <name type="common">Parasitic roundworm</name>
    <dbReference type="NCBI Taxonomy" id="45882"/>
    <lineage>
        <taxon>Eukaryota</taxon>
        <taxon>Metazoa</taxon>
        <taxon>Ecdysozoa</taxon>
        <taxon>Nematoda</taxon>
        <taxon>Enoplea</taxon>
        <taxon>Dorylaimia</taxon>
        <taxon>Trichinellida</taxon>
        <taxon>Trichinellidae</taxon>
        <taxon>Trichinella</taxon>
    </lineage>
</organism>
<dbReference type="EMBL" id="JYDI01000420">
    <property type="protein sequence ID" value="KRY45054.1"/>
    <property type="molecule type" value="Genomic_DNA"/>
</dbReference>
<dbReference type="OrthoDB" id="6428588at2759"/>
<dbReference type="AlphaFoldDB" id="A0A0V1C7T3"/>
<comment type="caution">
    <text evidence="1">The sequence shown here is derived from an EMBL/GenBank/DDBJ whole genome shotgun (WGS) entry which is preliminary data.</text>
</comment>
<dbReference type="Proteomes" id="UP000054653">
    <property type="component" value="Unassembled WGS sequence"/>
</dbReference>
<accession>A0A0V1C7T3</accession>
<evidence type="ECO:0000313" key="1">
    <source>
        <dbReference type="EMBL" id="KRY45054.1"/>
    </source>
</evidence>
<sequence length="55" mass="6111">MLLIIGNAPCHPSCELLDHENGLFKFKENGGGSNSCEELSFQMLTEMIWCHNLGT</sequence>